<comment type="similarity">
    <text evidence="1 3">Belongs to the GcvH family.</text>
</comment>
<evidence type="ECO:0000256" key="1">
    <source>
        <dbReference type="ARBA" id="ARBA00009249"/>
    </source>
</evidence>
<protein>
    <recommendedName>
        <fullName evidence="3">Glycine cleavage system H protein</fullName>
    </recommendedName>
</protein>
<dbReference type="InterPro" id="IPR011053">
    <property type="entry name" value="Single_hybrid_motif"/>
</dbReference>
<evidence type="ECO:0000256" key="4">
    <source>
        <dbReference type="PIRSR" id="PIRSR617453-50"/>
    </source>
</evidence>
<dbReference type="NCBIfam" id="NF002270">
    <property type="entry name" value="PRK01202.1"/>
    <property type="match status" value="1"/>
</dbReference>
<keyword evidence="2 3" id="KW-0450">Lipoyl</keyword>
<dbReference type="InterPro" id="IPR002930">
    <property type="entry name" value="GCV_H"/>
</dbReference>
<dbReference type="STRING" id="1403537.Q428_06390"/>
<dbReference type="InterPro" id="IPR033753">
    <property type="entry name" value="GCV_H/Fam206"/>
</dbReference>
<keyword evidence="7" id="KW-1185">Reference proteome</keyword>
<dbReference type="SUPFAM" id="SSF51230">
    <property type="entry name" value="Single hybrid motif"/>
    <property type="match status" value="1"/>
</dbReference>
<name>A0A017RWH3_9CLOT</name>
<dbReference type="Gene3D" id="2.40.50.100">
    <property type="match status" value="1"/>
</dbReference>
<evidence type="ECO:0000256" key="3">
    <source>
        <dbReference type="HAMAP-Rule" id="MF_00272"/>
    </source>
</evidence>
<dbReference type="PROSITE" id="PS50968">
    <property type="entry name" value="BIOTINYL_LIPOYL"/>
    <property type="match status" value="1"/>
</dbReference>
<comment type="cofactor">
    <cofactor evidence="3">
        <name>(R)-lipoate</name>
        <dbReference type="ChEBI" id="CHEBI:83088"/>
    </cofactor>
    <text evidence="3">Binds 1 lipoyl cofactor covalently.</text>
</comment>
<proteinExistence type="inferred from homology"/>
<feature type="modified residue" description="N6-lipoyllysine" evidence="3 4">
    <location>
        <position position="63"/>
    </location>
</feature>
<evidence type="ECO:0000313" key="7">
    <source>
        <dbReference type="Proteomes" id="UP000019681"/>
    </source>
</evidence>
<dbReference type="EMBL" id="AZQP01000014">
    <property type="protein sequence ID" value="EYE88754.1"/>
    <property type="molecule type" value="Genomic_DNA"/>
</dbReference>
<dbReference type="OrthoDB" id="9796712at2"/>
<dbReference type="HAMAP" id="MF_00272">
    <property type="entry name" value="GcvH"/>
    <property type="match status" value="1"/>
</dbReference>
<accession>A0A017RWH3</accession>
<dbReference type="NCBIfam" id="TIGR00527">
    <property type="entry name" value="gcvH"/>
    <property type="match status" value="1"/>
</dbReference>
<evidence type="ECO:0000313" key="6">
    <source>
        <dbReference type="EMBL" id="EYE88754.1"/>
    </source>
</evidence>
<reference evidence="6 7" key="1">
    <citation type="journal article" date="2014" name="Genome Announc.">
        <title>Draft Genome Sequence of Fervidicella metallireducens Strain AeBT, an Iron-Reducing Thermoanaerobe from the Great Artesian Basin.</title>
        <authorList>
            <person name="Patel B.K."/>
        </authorList>
    </citation>
    <scope>NUCLEOTIDE SEQUENCE [LARGE SCALE GENOMIC DNA]</scope>
    <source>
        <strain evidence="6 7">AeB</strain>
    </source>
</reference>
<evidence type="ECO:0000256" key="2">
    <source>
        <dbReference type="ARBA" id="ARBA00022823"/>
    </source>
</evidence>
<dbReference type="GO" id="GO:0005960">
    <property type="term" value="C:glycine cleavage complex"/>
    <property type="evidence" value="ECO:0007669"/>
    <property type="project" value="InterPro"/>
</dbReference>
<comment type="caution">
    <text evidence="6">The sequence shown here is derived from an EMBL/GenBank/DDBJ whole genome shotgun (WGS) entry which is preliminary data.</text>
</comment>
<organism evidence="6 7">
    <name type="scientific">Fervidicella metallireducens AeB</name>
    <dbReference type="NCBI Taxonomy" id="1403537"/>
    <lineage>
        <taxon>Bacteria</taxon>
        <taxon>Bacillati</taxon>
        <taxon>Bacillota</taxon>
        <taxon>Clostridia</taxon>
        <taxon>Eubacteriales</taxon>
        <taxon>Clostridiaceae</taxon>
        <taxon>Fervidicella</taxon>
    </lineage>
</organism>
<dbReference type="GO" id="GO:0005737">
    <property type="term" value="C:cytoplasm"/>
    <property type="evidence" value="ECO:0007669"/>
    <property type="project" value="TreeGrafter"/>
</dbReference>
<dbReference type="Pfam" id="PF01597">
    <property type="entry name" value="GCV_H"/>
    <property type="match status" value="1"/>
</dbReference>
<dbReference type="PANTHER" id="PTHR11715:SF3">
    <property type="entry name" value="GLYCINE CLEAVAGE SYSTEM H PROTEIN-RELATED"/>
    <property type="match status" value="1"/>
</dbReference>
<dbReference type="CDD" id="cd06848">
    <property type="entry name" value="GCS_H"/>
    <property type="match status" value="1"/>
</dbReference>
<gene>
    <name evidence="3" type="primary">gcvH</name>
    <name evidence="6" type="ORF">Q428_06390</name>
</gene>
<dbReference type="GO" id="GO:0009249">
    <property type="term" value="P:protein lipoylation"/>
    <property type="evidence" value="ECO:0007669"/>
    <property type="project" value="TreeGrafter"/>
</dbReference>
<comment type="subunit">
    <text evidence="3">The glycine cleavage system is composed of four proteins: P, T, L and H.</text>
</comment>
<dbReference type="Proteomes" id="UP000019681">
    <property type="component" value="Unassembled WGS sequence"/>
</dbReference>
<comment type="function">
    <text evidence="3">The glycine cleavage system catalyzes the degradation of glycine. The H protein shuttles the methylamine group of glycine from the P protein to the T protein.</text>
</comment>
<evidence type="ECO:0000259" key="5">
    <source>
        <dbReference type="PROSITE" id="PS50968"/>
    </source>
</evidence>
<dbReference type="PANTHER" id="PTHR11715">
    <property type="entry name" value="GLYCINE CLEAVAGE SYSTEM H PROTEIN"/>
    <property type="match status" value="1"/>
</dbReference>
<feature type="domain" description="Lipoyl-binding" evidence="5">
    <location>
        <begin position="22"/>
        <end position="103"/>
    </location>
</feature>
<dbReference type="RefSeq" id="WP_035379173.1">
    <property type="nucleotide sequence ID" value="NZ_AZQP01000014.1"/>
</dbReference>
<dbReference type="InterPro" id="IPR000089">
    <property type="entry name" value="Biotin_lipoyl"/>
</dbReference>
<dbReference type="InterPro" id="IPR017453">
    <property type="entry name" value="GCV_H_sub"/>
</dbReference>
<dbReference type="AlphaFoldDB" id="A0A017RWH3"/>
<sequence length="127" mass="14422">MRILENLLYTNDHEWIRVEGNEAYIGITDYAQHALGDIVFVELPEVDAQFNAGDAFGVIESVKAAADIYIPVSARIIEVNEEISDDPSLVNKDAFENWMIKVELLDKSELDNLMTAKDYEEHCSKEE</sequence>
<dbReference type="GO" id="GO:0019464">
    <property type="term" value="P:glycine decarboxylation via glycine cleavage system"/>
    <property type="evidence" value="ECO:0007669"/>
    <property type="project" value="UniProtKB-UniRule"/>
</dbReference>